<evidence type="ECO:0000313" key="1">
    <source>
        <dbReference type="EMBL" id="GAH92206.1"/>
    </source>
</evidence>
<reference evidence="1" key="1">
    <citation type="journal article" date="2014" name="Front. Microbiol.">
        <title>High frequency of phylogenetically diverse reductive dehalogenase-homologous genes in deep subseafloor sedimentary metagenomes.</title>
        <authorList>
            <person name="Kawai M."/>
            <person name="Futagami T."/>
            <person name="Toyoda A."/>
            <person name="Takaki Y."/>
            <person name="Nishi S."/>
            <person name="Hori S."/>
            <person name="Arai W."/>
            <person name="Tsubouchi T."/>
            <person name="Morono Y."/>
            <person name="Uchiyama I."/>
            <person name="Ito T."/>
            <person name="Fujiyama A."/>
            <person name="Inagaki F."/>
            <person name="Takami H."/>
        </authorList>
    </citation>
    <scope>NUCLEOTIDE SEQUENCE</scope>
    <source>
        <strain evidence="1">Expedition CK06-06</strain>
    </source>
</reference>
<proteinExistence type="predicted"/>
<accession>X1JBW8</accession>
<gene>
    <name evidence="1" type="ORF">S03H2_72687</name>
</gene>
<dbReference type="EMBL" id="BARU01049310">
    <property type="protein sequence ID" value="GAH92206.1"/>
    <property type="molecule type" value="Genomic_DNA"/>
</dbReference>
<organism evidence="1">
    <name type="scientific">marine sediment metagenome</name>
    <dbReference type="NCBI Taxonomy" id="412755"/>
    <lineage>
        <taxon>unclassified sequences</taxon>
        <taxon>metagenomes</taxon>
        <taxon>ecological metagenomes</taxon>
    </lineage>
</organism>
<comment type="caution">
    <text evidence="1">The sequence shown here is derived from an EMBL/GenBank/DDBJ whole genome shotgun (WGS) entry which is preliminary data.</text>
</comment>
<dbReference type="AlphaFoldDB" id="X1JBW8"/>
<protein>
    <submittedName>
        <fullName evidence="1">Uncharacterized protein</fullName>
    </submittedName>
</protein>
<feature type="non-terminal residue" evidence="1">
    <location>
        <position position="1"/>
    </location>
</feature>
<sequence>KRSGKWEIPETKEAWIFIRNSRDEEILKKKVAFSTYGSFFLSFTLAKDA</sequence>
<name>X1JBW8_9ZZZZ</name>
<feature type="non-terminal residue" evidence="1">
    <location>
        <position position="49"/>
    </location>
</feature>